<name>A0ABP9WFR2_9MICO</name>
<evidence type="ECO:0000313" key="3">
    <source>
        <dbReference type="Proteomes" id="UP001426770"/>
    </source>
</evidence>
<dbReference type="Proteomes" id="UP001426770">
    <property type="component" value="Unassembled WGS sequence"/>
</dbReference>
<organism evidence="2 3">
    <name type="scientific">Demequina sediminis</name>
    <dbReference type="NCBI Taxonomy" id="1930058"/>
    <lineage>
        <taxon>Bacteria</taxon>
        <taxon>Bacillati</taxon>
        <taxon>Actinomycetota</taxon>
        <taxon>Actinomycetes</taxon>
        <taxon>Micrococcales</taxon>
        <taxon>Demequinaceae</taxon>
        <taxon>Demequina</taxon>
    </lineage>
</organism>
<keyword evidence="1" id="KW-0812">Transmembrane</keyword>
<proteinExistence type="predicted"/>
<keyword evidence="1" id="KW-1133">Transmembrane helix</keyword>
<evidence type="ECO:0000313" key="2">
    <source>
        <dbReference type="EMBL" id="GAA5518648.1"/>
    </source>
</evidence>
<feature type="transmembrane region" description="Helical" evidence="1">
    <location>
        <begin position="29"/>
        <end position="48"/>
    </location>
</feature>
<dbReference type="RefSeq" id="WP_286214346.1">
    <property type="nucleotide sequence ID" value="NZ_AP027736.1"/>
</dbReference>
<feature type="transmembrane region" description="Helical" evidence="1">
    <location>
        <begin position="84"/>
        <end position="102"/>
    </location>
</feature>
<gene>
    <name evidence="2" type="ORF">Lsed01_01081</name>
</gene>
<dbReference type="EMBL" id="BAABRR010000004">
    <property type="protein sequence ID" value="GAA5518648.1"/>
    <property type="molecule type" value="Genomic_DNA"/>
</dbReference>
<sequence length="349" mass="36518">MSRADRVTAPQASRTVDVSRLLALRSEGAALILGVFVVTNIVFTVTTIDTLSVAWPAYVAAVIVSAAGVLLARPHPDPFPLRDSLLVIGAVIVSTALISWCLPTEGPTGRASWHLGSNTWLLWFLILRGRAGFAWMAAGLMTAITAAWTVSTGRSVLTGVMMVDTQLGLLVVATLFVASLRRTAHRINALTERSVDASAAAAAAEAGRQVRLQRAAEVAVASRPLLERIATGEPLTDQERAAGREGEARLRDGVRGRSLATPAVLDAAAAARSRGVDVTLLDDRGTGLAGGDAMARVETRVARILGDATETVTVRLLPPGREAALTVVAIAGDTVTRLALDEDGRDTAA</sequence>
<keyword evidence="3" id="KW-1185">Reference proteome</keyword>
<protein>
    <submittedName>
        <fullName evidence="2">Uncharacterized protein</fullName>
    </submittedName>
</protein>
<reference evidence="2 3" key="1">
    <citation type="submission" date="2024-02" db="EMBL/GenBank/DDBJ databases">
        <title>Lysinimicrobium sediminis NBRC 112286.</title>
        <authorList>
            <person name="Ichikawa N."/>
            <person name="Katano-Makiyama Y."/>
            <person name="Hidaka K."/>
        </authorList>
    </citation>
    <scope>NUCLEOTIDE SEQUENCE [LARGE SCALE GENOMIC DNA]</scope>
    <source>
        <strain evidence="2 3">NBRC 112286</strain>
    </source>
</reference>
<comment type="caution">
    <text evidence="2">The sequence shown here is derived from an EMBL/GenBank/DDBJ whole genome shotgun (WGS) entry which is preliminary data.</text>
</comment>
<feature type="transmembrane region" description="Helical" evidence="1">
    <location>
        <begin position="54"/>
        <end position="72"/>
    </location>
</feature>
<keyword evidence="1" id="KW-0472">Membrane</keyword>
<evidence type="ECO:0000256" key="1">
    <source>
        <dbReference type="SAM" id="Phobius"/>
    </source>
</evidence>
<feature type="transmembrane region" description="Helical" evidence="1">
    <location>
        <begin position="133"/>
        <end position="150"/>
    </location>
</feature>
<feature type="transmembrane region" description="Helical" evidence="1">
    <location>
        <begin position="156"/>
        <end position="178"/>
    </location>
</feature>
<accession>A0ABP9WFR2</accession>